<sequence length="551" mass="62559">MRRGFCSLLLTALMLIAGPVAAAELVGGYPPDRALRLGERMYREGLLPSGEPMEALVQGDIPVSGTMFSCQSCHLRSGLGSVEGTIVTPPVNAVELFQDYTKAPAETLPQWQEIPSSMRPPMIRPAYTDETLARVIWTGVDSAGREISLTMPRYLLDEADMEVLVYYLRHLSARPSPGVTSDTIRFATVIAGDVPAGKAKAMVATLEAYFRDRNLPTRRQKDRARRGVFYRKHILTAWRRLELEVWRLEGDPQGWEDQLARLYAQSPVFALVGGLAAGDWEPIHRFCERMRLPCLFPLTERPVISERDWYTLYFSRGDYQEGETLARYLAGKKGDGRKLVVLRENGDRTKRVLLGFGQTWERLAGEPVSDIAVTPEDLAQMAPLKDGIVICAVTDRLLPRLFDLVRRSSNSLFYLFHGVSPGLAKKLPADLRPVVRMTYPYRLPEAESRYRRLVSIWLRGRGLKMTYPHVQTRCYFIGWMLSGVLMHLQSDYYRDFLLDIFDMMNDETYAIVDFPRLSFGQGQRYAAKGCYVVGFNPEDGRLQVLTDWVIH</sequence>
<dbReference type="Gene3D" id="3.40.50.2300">
    <property type="match status" value="2"/>
</dbReference>
<keyword evidence="8" id="KW-1185">Reference proteome</keyword>
<dbReference type="GO" id="GO:0009055">
    <property type="term" value="F:electron transfer activity"/>
    <property type="evidence" value="ECO:0007669"/>
    <property type="project" value="InterPro"/>
</dbReference>
<dbReference type="AlphaFoldDB" id="A0A5D3WG22"/>
<evidence type="ECO:0000313" key="8">
    <source>
        <dbReference type="Proteomes" id="UP000324159"/>
    </source>
</evidence>
<evidence type="ECO:0000256" key="1">
    <source>
        <dbReference type="ARBA" id="ARBA00022617"/>
    </source>
</evidence>
<dbReference type="SUPFAM" id="SSF53822">
    <property type="entry name" value="Periplasmic binding protein-like I"/>
    <property type="match status" value="1"/>
</dbReference>
<organism evidence="7 8">
    <name type="scientific">Geothermobacter ehrlichii</name>
    <dbReference type="NCBI Taxonomy" id="213224"/>
    <lineage>
        <taxon>Bacteria</taxon>
        <taxon>Pseudomonadati</taxon>
        <taxon>Thermodesulfobacteriota</taxon>
        <taxon>Desulfuromonadia</taxon>
        <taxon>Desulfuromonadales</taxon>
        <taxon>Geothermobacteraceae</taxon>
        <taxon>Geothermobacter</taxon>
    </lineage>
</organism>
<gene>
    <name evidence="7" type="ORF">EDC39_11135</name>
</gene>
<evidence type="ECO:0000256" key="4">
    <source>
        <dbReference type="PROSITE-ProRule" id="PRU00433"/>
    </source>
</evidence>
<dbReference type="RefSeq" id="WP_148896498.1">
    <property type="nucleotide sequence ID" value="NZ_VNIB01000011.1"/>
</dbReference>
<keyword evidence="5" id="KW-0732">Signal</keyword>
<dbReference type="InterPro" id="IPR028082">
    <property type="entry name" value="Peripla_BP_I"/>
</dbReference>
<protein>
    <submittedName>
        <fullName evidence="7">Amino acid/amide ABC transporter substrate-binding protein (HAAT family)</fullName>
    </submittedName>
</protein>
<dbReference type="EMBL" id="VNIB01000011">
    <property type="protein sequence ID" value="TYO97105.1"/>
    <property type="molecule type" value="Genomic_DNA"/>
</dbReference>
<dbReference type="OrthoDB" id="5558268at2"/>
<dbReference type="PROSITE" id="PS51007">
    <property type="entry name" value="CYTC"/>
    <property type="match status" value="1"/>
</dbReference>
<dbReference type="Proteomes" id="UP000324159">
    <property type="component" value="Unassembled WGS sequence"/>
</dbReference>
<dbReference type="GO" id="GO:0020037">
    <property type="term" value="F:heme binding"/>
    <property type="evidence" value="ECO:0007669"/>
    <property type="project" value="InterPro"/>
</dbReference>
<evidence type="ECO:0000259" key="6">
    <source>
        <dbReference type="PROSITE" id="PS51007"/>
    </source>
</evidence>
<dbReference type="GO" id="GO:0046872">
    <property type="term" value="F:metal ion binding"/>
    <property type="evidence" value="ECO:0007669"/>
    <property type="project" value="UniProtKB-KW"/>
</dbReference>
<reference evidence="7 8" key="1">
    <citation type="submission" date="2019-07" db="EMBL/GenBank/DDBJ databases">
        <title>Genomic Encyclopedia of Type Strains, Phase IV (KMG-IV): sequencing the most valuable type-strain genomes for metagenomic binning, comparative biology and taxonomic classification.</title>
        <authorList>
            <person name="Goeker M."/>
        </authorList>
    </citation>
    <scope>NUCLEOTIDE SEQUENCE [LARGE SCALE GENOMIC DNA]</scope>
    <source>
        <strain evidence="7 8">SS015</strain>
    </source>
</reference>
<feature type="domain" description="Cytochrome c" evidence="6">
    <location>
        <begin position="54"/>
        <end position="172"/>
    </location>
</feature>
<evidence type="ECO:0000256" key="5">
    <source>
        <dbReference type="SAM" id="SignalP"/>
    </source>
</evidence>
<keyword evidence="3 4" id="KW-0408">Iron</keyword>
<feature type="chain" id="PRO_5022666545" evidence="5">
    <location>
        <begin position="23"/>
        <end position="551"/>
    </location>
</feature>
<dbReference type="SUPFAM" id="SSF46626">
    <property type="entry name" value="Cytochrome c"/>
    <property type="match status" value="1"/>
</dbReference>
<dbReference type="InterPro" id="IPR009056">
    <property type="entry name" value="Cyt_c-like_dom"/>
</dbReference>
<evidence type="ECO:0000313" key="7">
    <source>
        <dbReference type="EMBL" id="TYO97105.1"/>
    </source>
</evidence>
<evidence type="ECO:0000256" key="3">
    <source>
        <dbReference type="ARBA" id="ARBA00023004"/>
    </source>
</evidence>
<comment type="caution">
    <text evidence="7">The sequence shown here is derived from an EMBL/GenBank/DDBJ whole genome shotgun (WGS) entry which is preliminary data.</text>
</comment>
<dbReference type="InterPro" id="IPR036909">
    <property type="entry name" value="Cyt_c-like_dom_sf"/>
</dbReference>
<name>A0A5D3WG22_9BACT</name>
<keyword evidence="1 4" id="KW-0349">Heme</keyword>
<keyword evidence="2 4" id="KW-0479">Metal-binding</keyword>
<accession>A0A5D3WG22</accession>
<evidence type="ECO:0000256" key="2">
    <source>
        <dbReference type="ARBA" id="ARBA00022723"/>
    </source>
</evidence>
<feature type="signal peptide" evidence="5">
    <location>
        <begin position="1"/>
        <end position="22"/>
    </location>
</feature>
<proteinExistence type="predicted"/>